<keyword evidence="3" id="KW-1185">Reference proteome</keyword>
<comment type="caution">
    <text evidence="2">The sequence shown here is derived from an EMBL/GenBank/DDBJ whole genome shotgun (WGS) entry which is preliminary data.</text>
</comment>
<evidence type="ECO:0000256" key="1">
    <source>
        <dbReference type="SAM" id="MobiDB-lite"/>
    </source>
</evidence>
<feature type="region of interest" description="Disordered" evidence="1">
    <location>
        <begin position="28"/>
        <end position="61"/>
    </location>
</feature>
<name>A0AAV7TXM1_PLEWA</name>
<accession>A0AAV7TXM1</accession>
<proteinExistence type="predicted"/>
<dbReference type="EMBL" id="JANPWB010000006">
    <property type="protein sequence ID" value="KAJ1181392.1"/>
    <property type="molecule type" value="Genomic_DNA"/>
</dbReference>
<sequence length="75" mass="7648">MTWRPTAQGGATASRDCAARLGGSASLRTSGFAGAREPPRLPSPSPHTAPEVSPLHEGGSGVLAACGERLRHELS</sequence>
<dbReference type="Proteomes" id="UP001066276">
    <property type="component" value="Chromosome 3_2"/>
</dbReference>
<dbReference type="AlphaFoldDB" id="A0AAV7TXM1"/>
<reference evidence="2" key="1">
    <citation type="journal article" date="2022" name="bioRxiv">
        <title>Sequencing and chromosome-scale assembly of the giantPleurodeles waltlgenome.</title>
        <authorList>
            <person name="Brown T."/>
            <person name="Elewa A."/>
            <person name="Iarovenko S."/>
            <person name="Subramanian E."/>
            <person name="Araus A.J."/>
            <person name="Petzold A."/>
            <person name="Susuki M."/>
            <person name="Suzuki K.-i.T."/>
            <person name="Hayashi T."/>
            <person name="Toyoda A."/>
            <person name="Oliveira C."/>
            <person name="Osipova E."/>
            <person name="Leigh N.D."/>
            <person name="Simon A."/>
            <person name="Yun M.H."/>
        </authorList>
    </citation>
    <scope>NUCLEOTIDE SEQUENCE</scope>
    <source>
        <strain evidence="2">20211129_DDA</strain>
        <tissue evidence="2">Liver</tissue>
    </source>
</reference>
<evidence type="ECO:0000313" key="2">
    <source>
        <dbReference type="EMBL" id="KAJ1181392.1"/>
    </source>
</evidence>
<evidence type="ECO:0000313" key="3">
    <source>
        <dbReference type="Proteomes" id="UP001066276"/>
    </source>
</evidence>
<protein>
    <submittedName>
        <fullName evidence="2">Uncharacterized protein</fullName>
    </submittedName>
</protein>
<gene>
    <name evidence="2" type="ORF">NDU88_006599</name>
</gene>
<organism evidence="2 3">
    <name type="scientific">Pleurodeles waltl</name>
    <name type="common">Iberian ribbed newt</name>
    <dbReference type="NCBI Taxonomy" id="8319"/>
    <lineage>
        <taxon>Eukaryota</taxon>
        <taxon>Metazoa</taxon>
        <taxon>Chordata</taxon>
        <taxon>Craniata</taxon>
        <taxon>Vertebrata</taxon>
        <taxon>Euteleostomi</taxon>
        <taxon>Amphibia</taxon>
        <taxon>Batrachia</taxon>
        <taxon>Caudata</taxon>
        <taxon>Salamandroidea</taxon>
        <taxon>Salamandridae</taxon>
        <taxon>Pleurodelinae</taxon>
        <taxon>Pleurodeles</taxon>
    </lineage>
</organism>